<evidence type="ECO:0000313" key="5">
    <source>
        <dbReference type="Proteomes" id="UP001153069"/>
    </source>
</evidence>
<dbReference type="Proteomes" id="UP001153069">
    <property type="component" value="Unassembled WGS sequence"/>
</dbReference>
<keyword evidence="2" id="KW-0812">Transmembrane</keyword>
<accession>A0A9N8E1I9</accession>
<feature type="region of interest" description="Disordered" evidence="1">
    <location>
        <begin position="1"/>
        <end position="37"/>
    </location>
</feature>
<dbReference type="SUPFAM" id="SSF52540">
    <property type="entry name" value="P-loop containing nucleoside triphosphate hydrolases"/>
    <property type="match status" value="1"/>
</dbReference>
<dbReference type="PANTHER" id="PTHR43642:SF1">
    <property type="entry name" value="HYBRID SIGNAL TRANSDUCTION HISTIDINE KINASE G"/>
    <property type="match status" value="1"/>
</dbReference>
<evidence type="ECO:0000259" key="3">
    <source>
        <dbReference type="Pfam" id="PF13191"/>
    </source>
</evidence>
<sequence>MCGNPSTTPDNIGSNKGAADAKDNLLPTKQMSGTAAEELPVLKSEAYRSAGVAPQLKTLVDAESEEKDEKIKLPTFGRHSSMPRTGIESRYRCSPICNKLYDREAQEKQLLEAYHRRTRQANTKKAASELVIITGKSGQGKSHLARSLRPRVEQDGGFFITGKFNQLHSQLRPFAALEDAFRELMQQLKSRPEQTFQAMQARVTEAVGSEAAILAESFPSLRQLLSVQQELGKPESSVDNAQENGTAATDTEKPPDAQRRIALSFVRFMRAISCHHSIVWFLDDMQWTDQGSLALIEATIQQYANSSGLDGEEGPSHGATLSSGLMCLGSCRGNEVAVDHPLSVMLRGIEDSEDCTITDIRVGNLGKQALCDMVADLLMIPPSQECEQMVELIYKQTQGNALFTLHLLRSFQEDGSLFRNLHGDWDWNAGAIAARLVERDTASSDSEESLVSLLANKVRQLPTETQEILKVASCLGVEFHRDVLSKAARASLPQVLSVLKVASDLEFAVYDEQERKGQWVHDKHIEATQSLIPENEKAALHLQIAKNLAEEATPDEFSTNLLLIVNHSINGSEAIEVEDCRLKLAGLCLEAGRRIAKGSAFSAACCYFETGISLLGDGLWGDQYDLSLHLHNAAAEMAFIGGDHAKTERMVNAITQNARRFEDVLQAYKTQLLCFMSRERHEEAISLGCKVSGQLGQQFPKKVGPIGLVMDLLKTKRVLRRIDDEEILKLPPMTDFRAIGLMSIIHVMYGSLIISNVMAAPLVGFRLVRLTVRYGLSPLSSIGFGIYASVLGRLGLVEPAARYGQLALRLMEKFPLSGASPKTLCTVWGDALPASVSYRNCVDPIVESHRLGISRGATHVAMIAAFVHCAMTLVIGAPLRTLERLIVQYKHECYEYGQLFMVDMLKITLQGCRNLQSTGLVYLTGSAMVEEEMLEKVANHSTGFLWLHQIKYLLAVYFNEYEYADSLTPVIRKNMRSVVLPFTGTVQTFLQGLVSAVLAEKSRKQHRVARKRLTELKKAAKVNPDSLQNKVCLLEAELARVSGDVDSAVAKFEESIQLAHAEGYLQEQALACERAGRMLLSHQREVDAVRYLATAKKLYREWGVADRKVEQLDRLLTTKAVRISRAEEKLAKLIIGGQEATPLNPSSLALGEEENPHE</sequence>
<comment type="caution">
    <text evidence="4">The sequence shown here is derived from an EMBL/GenBank/DDBJ whole genome shotgun (WGS) entry which is preliminary data.</text>
</comment>
<feature type="compositionally biased region" description="Polar residues" evidence="1">
    <location>
        <begin position="237"/>
        <end position="249"/>
    </location>
</feature>
<dbReference type="InterPro" id="IPR041664">
    <property type="entry name" value="AAA_16"/>
</dbReference>
<dbReference type="Pfam" id="PF13191">
    <property type="entry name" value="AAA_16"/>
    <property type="match status" value="1"/>
</dbReference>
<organism evidence="4 5">
    <name type="scientific">Seminavis robusta</name>
    <dbReference type="NCBI Taxonomy" id="568900"/>
    <lineage>
        <taxon>Eukaryota</taxon>
        <taxon>Sar</taxon>
        <taxon>Stramenopiles</taxon>
        <taxon>Ochrophyta</taxon>
        <taxon>Bacillariophyta</taxon>
        <taxon>Bacillariophyceae</taxon>
        <taxon>Bacillariophycidae</taxon>
        <taxon>Naviculales</taxon>
        <taxon>Naviculaceae</taxon>
        <taxon>Seminavis</taxon>
    </lineage>
</organism>
<keyword evidence="2" id="KW-0472">Membrane</keyword>
<reference evidence="4" key="1">
    <citation type="submission" date="2020-06" db="EMBL/GenBank/DDBJ databases">
        <authorList>
            <consortium name="Plant Systems Biology data submission"/>
        </authorList>
    </citation>
    <scope>NUCLEOTIDE SEQUENCE</scope>
    <source>
        <strain evidence="4">D6</strain>
    </source>
</reference>
<evidence type="ECO:0000313" key="4">
    <source>
        <dbReference type="EMBL" id="CAB9512792.1"/>
    </source>
</evidence>
<dbReference type="InterPro" id="IPR027417">
    <property type="entry name" value="P-loop_NTPase"/>
</dbReference>
<dbReference type="OrthoDB" id="60033at2759"/>
<feature type="transmembrane region" description="Helical" evidence="2">
    <location>
        <begin position="738"/>
        <end position="763"/>
    </location>
</feature>
<feature type="domain" description="Orc1-like AAA ATPase" evidence="3">
    <location>
        <begin position="99"/>
        <end position="301"/>
    </location>
</feature>
<dbReference type="EMBL" id="CAICTM010000554">
    <property type="protein sequence ID" value="CAB9512792.1"/>
    <property type="molecule type" value="Genomic_DNA"/>
</dbReference>
<gene>
    <name evidence="4" type="ORF">SEMRO_555_G165690.1</name>
</gene>
<keyword evidence="5" id="KW-1185">Reference proteome</keyword>
<name>A0A9N8E1I9_9STRA</name>
<keyword evidence="2" id="KW-1133">Transmembrane helix</keyword>
<dbReference type="PANTHER" id="PTHR43642">
    <property type="entry name" value="HYBRID SIGNAL TRANSDUCTION HISTIDINE KINASE G"/>
    <property type="match status" value="1"/>
</dbReference>
<dbReference type="InterPro" id="IPR053159">
    <property type="entry name" value="Hybrid_Histidine_Kinase"/>
</dbReference>
<dbReference type="AlphaFoldDB" id="A0A9N8E1I9"/>
<evidence type="ECO:0000256" key="1">
    <source>
        <dbReference type="SAM" id="MobiDB-lite"/>
    </source>
</evidence>
<protein>
    <recommendedName>
        <fullName evidence="3">Orc1-like AAA ATPase domain-containing protein</fullName>
    </recommendedName>
</protein>
<proteinExistence type="predicted"/>
<feature type="region of interest" description="Disordered" evidence="1">
    <location>
        <begin position="232"/>
        <end position="255"/>
    </location>
</feature>
<feature type="compositionally biased region" description="Polar residues" evidence="1">
    <location>
        <begin position="1"/>
        <end position="14"/>
    </location>
</feature>
<evidence type="ECO:0000256" key="2">
    <source>
        <dbReference type="SAM" id="Phobius"/>
    </source>
</evidence>